<evidence type="ECO:0000313" key="2">
    <source>
        <dbReference type="Proteomes" id="UP000634136"/>
    </source>
</evidence>
<gene>
    <name evidence="1" type="ORF">G2W53_033703</name>
</gene>
<proteinExistence type="predicted"/>
<keyword evidence="2" id="KW-1185">Reference proteome</keyword>
<protein>
    <submittedName>
        <fullName evidence="1">Uncharacterized protein</fullName>
    </submittedName>
</protein>
<reference evidence="1" key="1">
    <citation type="submission" date="2020-09" db="EMBL/GenBank/DDBJ databases">
        <title>Genome-Enabled Discovery of Anthraquinone Biosynthesis in Senna tora.</title>
        <authorList>
            <person name="Kang S.-H."/>
            <person name="Pandey R.P."/>
            <person name="Lee C.-M."/>
            <person name="Sim J.-S."/>
            <person name="Jeong J.-T."/>
            <person name="Choi B.-S."/>
            <person name="Jung M."/>
            <person name="Ginzburg D."/>
            <person name="Zhao K."/>
            <person name="Won S.Y."/>
            <person name="Oh T.-J."/>
            <person name="Yu Y."/>
            <person name="Kim N.-H."/>
            <person name="Lee O.R."/>
            <person name="Lee T.-H."/>
            <person name="Bashyal P."/>
            <person name="Kim T.-S."/>
            <person name="Lee W.-H."/>
            <person name="Kawkins C."/>
            <person name="Kim C.-K."/>
            <person name="Kim J.S."/>
            <person name="Ahn B.O."/>
            <person name="Rhee S.Y."/>
            <person name="Sohng J.K."/>
        </authorList>
    </citation>
    <scope>NUCLEOTIDE SEQUENCE</scope>
    <source>
        <tissue evidence="1">Leaf</tissue>
    </source>
</reference>
<dbReference type="AlphaFoldDB" id="A0A834T0K5"/>
<dbReference type="Proteomes" id="UP000634136">
    <property type="component" value="Unassembled WGS sequence"/>
</dbReference>
<name>A0A834T0K5_9FABA</name>
<dbReference type="EMBL" id="JAAIUW010000010">
    <property type="protein sequence ID" value="KAF7812727.1"/>
    <property type="molecule type" value="Genomic_DNA"/>
</dbReference>
<organism evidence="1 2">
    <name type="scientific">Senna tora</name>
    <dbReference type="NCBI Taxonomy" id="362788"/>
    <lineage>
        <taxon>Eukaryota</taxon>
        <taxon>Viridiplantae</taxon>
        <taxon>Streptophyta</taxon>
        <taxon>Embryophyta</taxon>
        <taxon>Tracheophyta</taxon>
        <taxon>Spermatophyta</taxon>
        <taxon>Magnoliopsida</taxon>
        <taxon>eudicotyledons</taxon>
        <taxon>Gunneridae</taxon>
        <taxon>Pentapetalae</taxon>
        <taxon>rosids</taxon>
        <taxon>fabids</taxon>
        <taxon>Fabales</taxon>
        <taxon>Fabaceae</taxon>
        <taxon>Caesalpinioideae</taxon>
        <taxon>Cassia clade</taxon>
        <taxon>Senna</taxon>
    </lineage>
</organism>
<sequence>MDVQDGGQKTNIKRFLVRQHRDGVPEQVFSQAIWYDIAVMIVWIIP</sequence>
<evidence type="ECO:0000313" key="1">
    <source>
        <dbReference type="EMBL" id="KAF7812727.1"/>
    </source>
</evidence>
<accession>A0A834T0K5</accession>
<comment type="caution">
    <text evidence="1">The sequence shown here is derived from an EMBL/GenBank/DDBJ whole genome shotgun (WGS) entry which is preliminary data.</text>
</comment>